<reference evidence="1" key="1">
    <citation type="submission" date="2022-11" db="EMBL/GenBank/DDBJ databases">
        <title>Temperate bacteriophages infecting mucin-degrading bacterium Ruminococcus gnavus from the human gut.</title>
        <authorList>
            <person name="Buttimer C."/>
        </authorList>
    </citation>
    <scope>NUCLEOTIDE SEQUENCE</scope>
    <source>
        <strain evidence="1">CCUG 52279</strain>
    </source>
</reference>
<dbReference type="EMBL" id="JAPRBD010000007">
    <property type="protein sequence ID" value="MCZ0689920.1"/>
    <property type="molecule type" value="Genomic_DNA"/>
</dbReference>
<dbReference type="AlphaFoldDB" id="A0AAJ1LK04"/>
<dbReference type="RefSeq" id="WP_268805229.1">
    <property type="nucleotide sequence ID" value="NZ_JAAIRR010000035.1"/>
</dbReference>
<evidence type="ECO:0000313" key="1">
    <source>
        <dbReference type="EMBL" id="MCZ0689920.1"/>
    </source>
</evidence>
<comment type="caution">
    <text evidence="1">The sequence shown here is derived from an EMBL/GenBank/DDBJ whole genome shotgun (WGS) entry which is preliminary data.</text>
</comment>
<gene>
    <name evidence="1" type="ORF">OZZ16_08330</name>
</gene>
<sequence>MLNRIDRPIVLDSGELVGATADKMGEAFGKILRDKRRGLK</sequence>
<proteinExistence type="predicted"/>
<dbReference type="Proteomes" id="UP001076974">
    <property type="component" value="Unassembled WGS sequence"/>
</dbReference>
<accession>A0AAJ1LK04</accession>
<protein>
    <submittedName>
        <fullName evidence="1">Uncharacterized protein</fullName>
    </submittedName>
</protein>
<name>A0AAJ1LK04_MEDGN</name>
<evidence type="ECO:0000313" key="2">
    <source>
        <dbReference type="Proteomes" id="UP001076974"/>
    </source>
</evidence>
<organism evidence="1 2">
    <name type="scientific">Mediterraneibacter gnavus</name>
    <name type="common">Ruminococcus gnavus</name>
    <dbReference type="NCBI Taxonomy" id="33038"/>
    <lineage>
        <taxon>Bacteria</taxon>
        <taxon>Bacillati</taxon>
        <taxon>Bacillota</taxon>
        <taxon>Clostridia</taxon>
        <taxon>Lachnospirales</taxon>
        <taxon>Lachnospiraceae</taxon>
        <taxon>Mediterraneibacter</taxon>
    </lineage>
</organism>